<dbReference type="AlphaFoldDB" id="F6EMS3"/>
<organism evidence="1 2">
    <name type="scientific">Hoyosella subflava (strain DSM 45089 / JCM 17490 / NBRC 109087 / DQS3-9A1)</name>
    <name type="common">Amycolicicoccus subflavus</name>
    <dbReference type="NCBI Taxonomy" id="443218"/>
    <lineage>
        <taxon>Bacteria</taxon>
        <taxon>Bacillati</taxon>
        <taxon>Actinomycetota</taxon>
        <taxon>Actinomycetes</taxon>
        <taxon>Mycobacteriales</taxon>
        <taxon>Hoyosellaceae</taxon>
        <taxon>Hoyosella</taxon>
    </lineage>
</organism>
<sequence>MVAEKFPTRDNEIGGSADRPAHEFRSIGVLWDEGEKW</sequence>
<dbReference type="KEGG" id="asd:AS9A_3186"/>
<protein>
    <submittedName>
        <fullName evidence="1">Uncharacterized protein</fullName>
    </submittedName>
</protein>
<keyword evidence="2" id="KW-1185">Reference proteome</keyword>
<gene>
    <name evidence="1" type="ordered locus">AS9A_3186</name>
</gene>
<evidence type="ECO:0000313" key="1">
    <source>
        <dbReference type="EMBL" id="AEF41631.1"/>
    </source>
</evidence>
<dbReference type="EMBL" id="CP002786">
    <property type="protein sequence ID" value="AEF41631.1"/>
    <property type="molecule type" value="Genomic_DNA"/>
</dbReference>
<dbReference type="HOGENOM" id="CLU_3339247_0_0_11"/>
<dbReference type="Proteomes" id="UP000009235">
    <property type="component" value="Chromosome"/>
</dbReference>
<accession>F6EMS3</accession>
<name>F6EMS3_HOYSD</name>
<evidence type="ECO:0000313" key="2">
    <source>
        <dbReference type="Proteomes" id="UP000009235"/>
    </source>
</evidence>
<dbReference type="STRING" id="443218.AS9A_3186"/>
<reference evidence="1 2" key="1">
    <citation type="journal article" date="2011" name="J. Bacteriol.">
        <title>Complete genome sequence of Amycolicicoccus subflavus DQS3-9A1T, an actinomycete isolated from crude oil-polluted soil.</title>
        <authorList>
            <person name="Cai M."/>
            <person name="Chen W.M."/>
            <person name="Nie Y."/>
            <person name="Chi C.Q."/>
            <person name="Wang Y.N."/>
            <person name="Tang Y.Q."/>
            <person name="Li G.Y."/>
            <person name="Wu X.L."/>
        </authorList>
    </citation>
    <scope>NUCLEOTIDE SEQUENCE [LARGE SCALE GENOMIC DNA]</scope>
    <source>
        <strain evidence="2">DSM 45089 / DQS3-9A1</strain>
    </source>
</reference>
<proteinExistence type="predicted"/>